<keyword evidence="2" id="KW-1185">Reference proteome</keyword>
<protein>
    <submittedName>
        <fullName evidence="1">Uncharacterized protein</fullName>
    </submittedName>
</protein>
<proteinExistence type="predicted"/>
<evidence type="ECO:0000313" key="1">
    <source>
        <dbReference type="EMBL" id="GFQ76882.1"/>
    </source>
</evidence>
<sequence>MHTKEPPPPLHPWIIPVTHKALPHLLKEEEGGGKKRKKIFTRGWSCFCRLVRSSLDATPRRELDATPRRELDARHKFGRVISPLVGMGEISGEWSVLKRMTSAVNSRRKTSKCNVN</sequence>
<dbReference type="Proteomes" id="UP000887116">
    <property type="component" value="Unassembled WGS sequence"/>
</dbReference>
<organism evidence="1 2">
    <name type="scientific">Trichonephila clavata</name>
    <name type="common">Joro spider</name>
    <name type="synonym">Nephila clavata</name>
    <dbReference type="NCBI Taxonomy" id="2740835"/>
    <lineage>
        <taxon>Eukaryota</taxon>
        <taxon>Metazoa</taxon>
        <taxon>Ecdysozoa</taxon>
        <taxon>Arthropoda</taxon>
        <taxon>Chelicerata</taxon>
        <taxon>Arachnida</taxon>
        <taxon>Araneae</taxon>
        <taxon>Araneomorphae</taxon>
        <taxon>Entelegynae</taxon>
        <taxon>Araneoidea</taxon>
        <taxon>Nephilidae</taxon>
        <taxon>Trichonephila</taxon>
    </lineage>
</organism>
<evidence type="ECO:0000313" key="2">
    <source>
        <dbReference type="Proteomes" id="UP000887116"/>
    </source>
</evidence>
<name>A0A8X6FD60_TRICU</name>
<dbReference type="AlphaFoldDB" id="A0A8X6FD60"/>
<dbReference type="EMBL" id="BMAO01001912">
    <property type="protein sequence ID" value="GFQ76882.1"/>
    <property type="molecule type" value="Genomic_DNA"/>
</dbReference>
<reference evidence="1" key="1">
    <citation type="submission" date="2020-07" db="EMBL/GenBank/DDBJ databases">
        <title>Multicomponent nature underlies the extraordinary mechanical properties of spider dragline silk.</title>
        <authorList>
            <person name="Kono N."/>
            <person name="Nakamura H."/>
            <person name="Mori M."/>
            <person name="Yoshida Y."/>
            <person name="Ohtoshi R."/>
            <person name="Malay A.D."/>
            <person name="Moran D.A.P."/>
            <person name="Tomita M."/>
            <person name="Numata K."/>
            <person name="Arakawa K."/>
        </authorList>
    </citation>
    <scope>NUCLEOTIDE SEQUENCE</scope>
</reference>
<comment type="caution">
    <text evidence="1">The sequence shown here is derived from an EMBL/GenBank/DDBJ whole genome shotgun (WGS) entry which is preliminary data.</text>
</comment>
<accession>A0A8X6FD60</accession>
<gene>
    <name evidence="1" type="ORF">TNCT_17271</name>
</gene>